<dbReference type="EMBL" id="JBHMCA010000019">
    <property type="protein sequence ID" value="MFB9443092.1"/>
    <property type="molecule type" value="Genomic_DNA"/>
</dbReference>
<keyword evidence="3" id="KW-1185">Reference proteome</keyword>
<keyword evidence="1" id="KW-0812">Transmembrane</keyword>
<feature type="transmembrane region" description="Helical" evidence="1">
    <location>
        <begin position="135"/>
        <end position="160"/>
    </location>
</feature>
<reference evidence="2 3" key="1">
    <citation type="submission" date="2024-09" db="EMBL/GenBank/DDBJ databases">
        <authorList>
            <person name="Sun Q."/>
            <person name="Mori K."/>
        </authorList>
    </citation>
    <scope>NUCLEOTIDE SEQUENCE [LARGE SCALE GENOMIC DNA]</scope>
    <source>
        <strain evidence="2 3">JCM 3307</strain>
    </source>
</reference>
<gene>
    <name evidence="2" type="ORF">ACFFTR_08350</name>
</gene>
<dbReference type="InterPro" id="IPR003744">
    <property type="entry name" value="YhhQ"/>
</dbReference>
<dbReference type="PANTHER" id="PTHR34300:SF1">
    <property type="entry name" value="QUEUOSINE PRECURSOR TRANSPORTER"/>
    <property type="match status" value="1"/>
</dbReference>
<dbReference type="Proteomes" id="UP001589608">
    <property type="component" value="Unassembled WGS sequence"/>
</dbReference>
<keyword evidence="1" id="KW-1133">Transmembrane helix</keyword>
<dbReference type="RefSeq" id="WP_223099569.1">
    <property type="nucleotide sequence ID" value="NZ_CP061913.1"/>
</dbReference>
<dbReference type="Pfam" id="PF02592">
    <property type="entry name" value="Vut_1"/>
    <property type="match status" value="1"/>
</dbReference>
<feature type="transmembrane region" description="Helical" evidence="1">
    <location>
        <begin position="28"/>
        <end position="48"/>
    </location>
</feature>
<comment type="caution">
    <text evidence="2">The sequence shown here is derived from an EMBL/GenBank/DDBJ whole genome shotgun (WGS) entry which is preliminary data.</text>
</comment>
<evidence type="ECO:0000313" key="2">
    <source>
        <dbReference type="EMBL" id="MFB9443092.1"/>
    </source>
</evidence>
<evidence type="ECO:0000313" key="3">
    <source>
        <dbReference type="Proteomes" id="UP001589608"/>
    </source>
</evidence>
<dbReference type="PANTHER" id="PTHR34300">
    <property type="entry name" value="QUEUOSINE PRECURSOR TRANSPORTER-RELATED"/>
    <property type="match status" value="1"/>
</dbReference>
<feature type="transmembrane region" description="Helical" evidence="1">
    <location>
        <begin position="166"/>
        <end position="187"/>
    </location>
</feature>
<evidence type="ECO:0000256" key="1">
    <source>
        <dbReference type="SAM" id="Phobius"/>
    </source>
</evidence>
<keyword evidence="1" id="KW-0472">Membrane</keyword>
<protein>
    <submittedName>
        <fullName evidence="2">VUT family protein</fullName>
    </submittedName>
</protein>
<proteinExistence type="predicted"/>
<organism evidence="2 3">
    <name type="scientific">Dactylosporangium vinaceum</name>
    <dbReference type="NCBI Taxonomy" id="53362"/>
    <lineage>
        <taxon>Bacteria</taxon>
        <taxon>Bacillati</taxon>
        <taxon>Actinomycetota</taxon>
        <taxon>Actinomycetes</taxon>
        <taxon>Micromonosporales</taxon>
        <taxon>Micromonosporaceae</taxon>
        <taxon>Dactylosporangium</taxon>
    </lineage>
</organism>
<name>A0ABV5M2K0_9ACTN</name>
<accession>A0ABV5M2K0</accession>
<feature type="transmembrane region" description="Helical" evidence="1">
    <location>
        <begin position="79"/>
        <end position="98"/>
    </location>
</feature>
<sequence>MTTTSRPYAADPASATVRGSHRSAPAMVAPVLAFVATVVAANVLTAVFGLVPVGFGLTATAGTAAAGVTLLARDWVHDVAGGPAVLVCIAAGALLSAGLAGPRLALASATAFAVSELADLAVYQPLRRRGLVRAVLASNAVGAPLDTIVFLTLAGLPVWAALPGQLWVKALTTAIPVAVVWTARAVLRHRLRPGGS</sequence>